<feature type="signal peptide" evidence="1">
    <location>
        <begin position="1"/>
        <end position="18"/>
    </location>
</feature>
<comment type="caution">
    <text evidence="3">The sequence shown here is derived from an EMBL/GenBank/DDBJ whole genome shotgun (WGS) entry which is preliminary data.</text>
</comment>
<evidence type="ECO:0000313" key="3">
    <source>
        <dbReference type="EMBL" id="MFD2565967.1"/>
    </source>
</evidence>
<evidence type="ECO:0000259" key="2">
    <source>
        <dbReference type="Pfam" id="PF02872"/>
    </source>
</evidence>
<sequence>MKKILSLFLLVFFMVACNRQPQNVAKITGKTNQIDTLLKQDSLIIKEYLPYKNKMIKEVNTIISYAPENLLRTDGKLQSSLGNLIADLSYDKANELFEKETGKKVDFAMSNYGGIRAGIWKGDVKALHTFNLMPFENTIVVAELTSEKVEELFEYFIVENRAHPLSKQIQITIGKGDKIDIKINGKPIEDGKTYFVATSNYLQKGGDNMNFFLQPESLYESNFLVRDAIVEYFKQHDTLVSKLDNRIIIR</sequence>
<organism evidence="3 4">
    <name type="scientific">Pseudotenacibaculum haliotis</name>
    <dbReference type="NCBI Taxonomy" id="1862138"/>
    <lineage>
        <taxon>Bacteria</taxon>
        <taxon>Pseudomonadati</taxon>
        <taxon>Bacteroidota</taxon>
        <taxon>Flavobacteriia</taxon>
        <taxon>Flavobacteriales</taxon>
        <taxon>Flavobacteriaceae</taxon>
        <taxon>Pseudotenacibaculum</taxon>
    </lineage>
</organism>
<gene>
    <name evidence="3" type="ORF">ACFSRZ_01210</name>
</gene>
<dbReference type="Gene3D" id="3.90.780.10">
    <property type="entry name" value="5'-Nucleotidase, C-terminal domain"/>
    <property type="match status" value="1"/>
</dbReference>
<keyword evidence="4" id="KW-1185">Reference proteome</keyword>
<dbReference type="SUPFAM" id="SSF55816">
    <property type="entry name" value="5'-nucleotidase (syn. UDP-sugar hydrolase), C-terminal domain"/>
    <property type="match status" value="1"/>
</dbReference>
<keyword evidence="1" id="KW-0732">Signal</keyword>
<feature type="chain" id="PRO_5045340327" evidence="1">
    <location>
        <begin position="19"/>
        <end position="250"/>
    </location>
</feature>
<dbReference type="Proteomes" id="UP001597508">
    <property type="component" value="Unassembled WGS sequence"/>
</dbReference>
<dbReference type="PROSITE" id="PS51257">
    <property type="entry name" value="PROKAR_LIPOPROTEIN"/>
    <property type="match status" value="1"/>
</dbReference>
<feature type="domain" description="5'-Nucleotidase C-terminal" evidence="2">
    <location>
        <begin position="71"/>
        <end position="212"/>
    </location>
</feature>
<proteinExistence type="predicted"/>
<protein>
    <submittedName>
        <fullName evidence="3">5'-nucleotidase C-terminal domain-containing protein</fullName>
    </submittedName>
</protein>
<dbReference type="InterPro" id="IPR006179">
    <property type="entry name" value="5_nucleotidase/apyrase"/>
</dbReference>
<dbReference type="PANTHER" id="PTHR11575:SF24">
    <property type="entry name" value="5'-NUCLEOTIDASE"/>
    <property type="match status" value="1"/>
</dbReference>
<dbReference type="PANTHER" id="PTHR11575">
    <property type="entry name" value="5'-NUCLEOTIDASE-RELATED"/>
    <property type="match status" value="1"/>
</dbReference>
<evidence type="ECO:0000313" key="4">
    <source>
        <dbReference type="Proteomes" id="UP001597508"/>
    </source>
</evidence>
<dbReference type="InterPro" id="IPR036907">
    <property type="entry name" value="5'-Nucleotdase_C_sf"/>
</dbReference>
<dbReference type="EMBL" id="JBHULH010000001">
    <property type="protein sequence ID" value="MFD2565967.1"/>
    <property type="molecule type" value="Genomic_DNA"/>
</dbReference>
<dbReference type="InterPro" id="IPR008334">
    <property type="entry name" value="5'-Nucleotdase_C"/>
</dbReference>
<evidence type="ECO:0000256" key="1">
    <source>
        <dbReference type="SAM" id="SignalP"/>
    </source>
</evidence>
<dbReference type="PRINTS" id="PR01607">
    <property type="entry name" value="APYRASEFAMLY"/>
</dbReference>
<dbReference type="Pfam" id="PF02872">
    <property type="entry name" value="5_nucleotid_C"/>
    <property type="match status" value="1"/>
</dbReference>
<accession>A0ABW5LNH7</accession>
<dbReference type="RefSeq" id="WP_379664691.1">
    <property type="nucleotide sequence ID" value="NZ_JBHULH010000001.1"/>
</dbReference>
<name>A0ABW5LNH7_9FLAO</name>
<reference evidence="4" key="1">
    <citation type="journal article" date="2019" name="Int. J. Syst. Evol. Microbiol.">
        <title>The Global Catalogue of Microorganisms (GCM) 10K type strain sequencing project: providing services to taxonomists for standard genome sequencing and annotation.</title>
        <authorList>
            <consortium name="The Broad Institute Genomics Platform"/>
            <consortium name="The Broad Institute Genome Sequencing Center for Infectious Disease"/>
            <person name="Wu L."/>
            <person name="Ma J."/>
        </authorList>
    </citation>
    <scope>NUCLEOTIDE SEQUENCE [LARGE SCALE GENOMIC DNA]</scope>
    <source>
        <strain evidence="4">KCTC 52127</strain>
    </source>
</reference>